<comment type="caution">
    <text evidence="2">The sequence shown here is derived from an EMBL/GenBank/DDBJ whole genome shotgun (WGS) entry which is preliminary data.</text>
</comment>
<gene>
    <name evidence="2" type="ORF">Fmac_006706</name>
</gene>
<feature type="signal peptide" evidence="1">
    <location>
        <begin position="1"/>
        <end position="18"/>
    </location>
</feature>
<organism evidence="2 3">
    <name type="scientific">Flemingia macrophylla</name>
    <dbReference type="NCBI Taxonomy" id="520843"/>
    <lineage>
        <taxon>Eukaryota</taxon>
        <taxon>Viridiplantae</taxon>
        <taxon>Streptophyta</taxon>
        <taxon>Embryophyta</taxon>
        <taxon>Tracheophyta</taxon>
        <taxon>Spermatophyta</taxon>
        <taxon>Magnoliopsida</taxon>
        <taxon>eudicotyledons</taxon>
        <taxon>Gunneridae</taxon>
        <taxon>Pentapetalae</taxon>
        <taxon>rosids</taxon>
        <taxon>fabids</taxon>
        <taxon>Fabales</taxon>
        <taxon>Fabaceae</taxon>
        <taxon>Papilionoideae</taxon>
        <taxon>50 kb inversion clade</taxon>
        <taxon>NPAAA clade</taxon>
        <taxon>indigoferoid/millettioid clade</taxon>
        <taxon>Phaseoleae</taxon>
        <taxon>Flemingia</taxon>
    </lineage>
</organism>
<feature type="chain" id="PRO_5044798693" evidence="1">
    <location>
        <begin position="19"/>
        <end position="107"/>
    </location>
</feature>
<keyword evidence="1" id="KW-0732">Signal</keyword>
<dbReference type="Proteomes" id="UP001603857">
    <property type="component" value="Unassembled WGS sequence"/>
</dbReference>
<dbReference type="AlphaFoldDB" id="A0ABD1NBX8"/>
<keyword evidence="3" id="KW-1185">Reference proteome</keyword>
<dbReference type="EMBL" id="JBGMDY010000002">
    <property type="protein sequence ID" value="KAL2345421.1"/>
    <property type="molecule type" value="Genomic_DNA"/>
</dbReference>
<proteinExistence type="predicted"/>
<accession>A0ABD1NBX8</accession>
<name>A0ABD1NBX8_9FABA</name>
<evidence type="ECO:0000313" key="3">
    <source>
        <dbReference type="Proteomes" id="UP001603857"/>
    </source>
</evidence>
<sequence>MVAVFTVLLCIHFRLLFQDVQFPTMIRMLLKTFGVVLAPDEMSDTQLSLRDSCGPVRGRCGGQGTADGGAHADEEAEEVEEILSCWESRARVRTISAQPEEKATRRK</sequence>
<reference evidence="2 3" key="1">
    <citation type="submission" date="2024-08" db="EMBL/GenBank/DDBJ databases">
        <title>Insights into the chromosomal genome structure of Flemingia macrophylla.</title>
        <authorList>
            <person name="Ding Y."/>
            <person name="Zhao Y."/>
            <person name="Bi W."/>
            <person name="Wu M."/>
            <person name="Zhao G."/>
            <person name="Gong Y."/>
            <person name="Li W."/>
            <person name="Zhang P."/>
        </authorList>
    </citation>
    <scope>NUCLEOTIDE SEQUENCE [LARGE SCALE GENOMIC DNA]</scope>
    <source>
        <strain evidence="2">DYQJB</strain>
        <tissue evidence="2">Leaf</tissue>
    </source>
</reference>
<evidence type="ECO:0000256" key="1">
    <source>
        <dbReference type="SAM" id="SignalP"/>
    </source>
</evidence>
<evidence type="ECO:0000313" key="2">
    <source>
        <dbReference type="EMBL" id="KAL2345421.1"/>
    </source>
</evidence>
<protein>
    <submittedName>
        <fullName evidence="2">Uncharacterized protein</fullName>
    </submittedName>
</protein>